<evidence type="ECO:0000313" key="9">
    <source>
        <dbReference type="EMBL" id="TMW90565.1"/>
    </source>
</evidence>
<comment type="similarity">
    <text evidence="2">Belongs to the auxin efflux carrier (TC 2.A.69.1) family.</text>
</comment>
<reference evidence="9" key="1">
    <citation type="submission" date="2019-05" db="EMBL/GenBank/DDBJ databases">
        <title>The de novo reference genome and transcriptome assemblies of the wild tomato species Solanum chilense.</title>
        <authorList>
            <person name="Stam R."/>
            <person name="Nosenko T."/>
            <person name="Hoerger A.C."/>
            <person name="Stephan W."/>
            <person name="Seidel M.A."/>
            <person name="Kuhn J.M.M."/>
            <person name="Haberer G."/>
            <person name="Tellier A."/>
        </authorList>
    </citation>
    <scope>NUCLEOTIDE SEQUENCE</scope>
    <source>
        <tissue evidence="9">Mature leaves</tissue>
    </source>
</reference>
<feature type="transmembrane region" description="Helical" evidence="8">
    <location>
        <begin position="69"/>
        <end position="90"/>
    </location>
</feature>
<feature type="transmembrane region" description="Helical" evidence="8">
    <location>
        <begin position="44"/>
        <end position="63"/>
    </location>
</feature>
<dbReference type="PANTHER" id="PTHR31752">
    <property type="entry name" value="AUXIN EFFLUX CARRIER COMPONENT 1B-RELATED"/>
    <property type="match status" value="1"/>
</dbReference>
<accession>A0A6N2B6M5</accession>
<evidence type="ECO:0000256" key="7">
    <source>
        <dbReference type="ARBA" id="ARBA00023294"/>
    </source>
</evidence>
<comment type="subcellular location">
    <subcellularLocation>
        <location evidence="1">Membrane</location>
        <topology evidence="1">Multi-pass membrane protein</topology>
    </subcellularLocation>
</comment>
<dbReference type="GO" id="GO:0005783">
    <property type="term" value="C:endoplasmic reticulum"/>
    <property type="evidence" value="ECO:0007669"/>
    <property type="project" value="TreeGrafter"/>
</dbReference>
<name>A0A6N2B6M5_SOLCI</name>
<keyword evidence="5 8" id="KW-1133">Transmembrane helix</keyword>
<feature type="transmembrane region" description="Helical" evidence="8">
    <location>
        <begin position="265"/>
        <end position="288"/>
    </location>
</feature>
<evidence type="ECO:0000256" key="5">
    <source>
        <dbReference type="ARBA" id="ARBA00022989"/>
    </source>
</evidence>
<feature type="transmembrane region" description="Helical" evidence="8">
    <location>
        <begin position="132"/>
        <end position="152"/>
    </location>
</feature>
<dbReference type="InterPro" id="IPR051107">
    <property type="entry name" value="Auxin_Efflux_Carrier"/>
</dbReference>
<dbReference type="Pfam" id="PF03547">
    <property type="entry name" value="Mem_trans"/>
    <property type="match status" value="1"/>
</dbReference>
<evidence type="ECO:0000256" key="4">
    <source>
        <dbReference type="ARBA" id="ARBA00022692"/>
    </source>
</evidence>
<dbReference type="AlphaFoldDB" id="A0A6N2B6M5"/>
<dbReference type="PANTHER" id="PTHR31752:SF52">
    <property type="entry name" value="AUXIN EFFLUX CARRIER COMPONENT 8"/>
    <property type="match status" value="1"/>
</dbReference>
<feature type="transmembrane region" description="Helical" evidence="8">
    <location>
        <begin position="102"/>
        <end position="120"/>
    </location>
</feature>
<gene>
    <name evidence="9" type="ORF">EJD97_015544</name>
</gene>
<evidence type="ECO:0008006" key="10">
    <source>
        <dbReference type="Google" id="ProtNLM"/>
    </source>
</evidence>
<evidence type="ECO:0000256" key="6">
    <source>
        <dbReference type="ARBA" id="ARBA00023136"/>
    </source>
</evidence>
<evidence type="ECO:0000256" key="2">
    <source>
        <dbReference type="ARBA" id="ARBA00009177"/>
    </source>
</evidence>
<feature type="transmembrane region" description="Helical" evidence="8">
    <location>
        <begin position="205"/>
        <end position="223"/>
    </location>
</feature>
<keyword evidence="7" id="KW-0927">Auxin signaling pathway</keyword>
<dbReference type="GO" id="GO:0009926">
    <property type="term" value="P:auxin polar transport"/>
    <property type="evidence" value="ECO:0007669"/>
    <property type="project" value="TreeGrafter"/>
</dbReference>
<sequence>MIEWLDIYKVVEAMMPLYLALGLGYGSVKWWHKLSAEHCDAINRLNYFFVLPFFTFDFISQVNPYKMNYLFICGDLIAKAIIGFFLTLWANFYSKGNLSWSITTFSFCSLTNALVMGIPVMNAMSPQVGVDLVIQSLAIQFLIWSIIIQFMMEFKNAKDEIMACEGANQDLEGNNNDNNASKNTTPSLGSVMTIVWTKLSKNPNFYACFLGIMWSLVADRWHFGLPNIVKECISIMSKAGSGIGMFTIGVFVAMQQKIMAGGTSVIIFGLFLRFFIGPATMTIGSFLVGLHGNVLRASILQAALPPGIASFVLAKEYGVHPEIVSAVVIIGILVSLPIMIAYYAISELTH</sequence>
<evidence type="ECO:0000256" key="8">
    <source>
        <dbReference type="SAM" id="Phobius"/>
    </source>
</evidence>
<feature type="transmembrane region" description="Helical" evidence="8">
    <location>
        <begin position="13"/>
        <end position="32"/>
    </location>
</feature>
<feature type="transmembrane region" description="Helical" evidence="8">
    <location>
        <begin position="326"/>
        <end position="345"/>
    </location>
</feature>
<organism evidence="9">
    <name type="scientific">Solanum chilense</name>
    <name type="common">Tomato</name>
    <name type="synonym">Lycopersicon chilense</name>
    <dbReference type="NCBI Taxonomy" id="4083"/>
    <lineage>
        <taxon>Eukaryota</taxon>
        <taxon>Viridiplantae</taxon>
        <taxon>Streptophyta</taxon>
        <taxon>Embryophyta</taxon>
        <taxon>Tracheophyta</taxon>
        <taxon>Spermatophyta</taxon>
        <taxon>Magnoliopsida</taxon>
        <taxon>eudicotyledons</taxon>
        <taxon>Gunneridae</taxon>
        <taxon>Pentapetalae</taxon>
        <taxon>asterids</taxon>
        <taxon>lamiids</taxon>
        <taxon>Solanales</taxon>
        <taxon>Solanaceae</taxon>
        <taxon>Solanoideae</taxon>
        <taxon>Solaneae</taxon>
        <taxon>Solanum</taxon>
        <taxon>Solanum subgen. Lycopersicon</taxon>
    </lineage>
</organism>
<dbReference type="GO" id="GO:0010329">
    <property type="term" value="F:auxin efflux transmembrane transporter activity"/>
    <property type="evidence" value="ECO:0007669"/>
    <property type="project" value="TreeGrafter"/>
</dbReference>
<protein>
    <recommendedName>
        <fullName evidence="10">Auxin efflux carrier component</fullName>
    </recommendedName>
</protein>
<dbReference type="GO" id="GO:0009734">
    <property type="term" value="P:auxin-activated signaling pathway"/>
    <property type="evidence" value="ECO:0007669"/>
    <property type="project" value="UniProtKB-KW"/>
</dbReference>
<dbReference type="GO" id="GO:0005886">
    <property type="term" value="C:plasma membrane"/>
    <property type="evidence" value="ECO:0007669"/>
    <property type="project" value="TreeGrafter"/>
</dbReference>
<evidence type="ECO:0000256" key="3">
    <source>
        <dbReference type="ARBA" id="ARBA00022448"/>
    </source>
</evidence>
<proteinExistence type="inferred from homology"/>
<feature type="transmembrane region" description="Helical" evidence="8">
    <location>
        <begin position="235"/>
        <end position="253"/>
    </location>
</feature>
<keyword evidence="6 8" id="KW-0472">Membrane</keyword>
<dbReference type="InterPro" id="IPR004776">
    <property type="entry name" value="Mem_transp_PIN-like"/>
</dbReference>
<keyword evidence="4 8" id="KW-0812">Transmembrane</keyword>
<keyword evidence="3" id="KW-0813">Transport</keyword>
<dbReference type="EMBL" id="RXGB01004091">
    <property type="protein sequence ID" value="TMW90565.1"/>
    <property type="molecule type" value="Genomic_DNA"/>
</dbReference>
<evidence type="ECO:0000256" key="1">
    <source>
        <dbReference type="ARBA" id="ARBA00004141"/>
    </source>
</evidence>
<comment type="caution">
    <text evidence="9">The sequence shown here is derived from an EMBL/GenBank/DDBJ whole genome shotgun (WGS) entry which is preliminary data.</text>
</comment>